<dbReference type="RefSeq" id="WP_202953584.1">
    <property type="nucleotide sequence ID" value="NZ_JAPCID010000006.1"/>
</dbReference>
<name>A0ABT4RDW0_9ACTN</name>
<dbReference type="InterPro" id="IPR036624">
    <property type="entry name" value="Hcp1-lik_sf"/>
</dbReference>
<feature type="signal peptide" evidence="1">
    <location>
        <begin position="1"/>
        <end position="26"/>
    </location>
</feature>
<feature type="chain" id="PRO_5045760763" evidence="1">
    <location>
        <begin position="27"/>
        <end position="201"/>
    </location>
</feature>
<keyword evidence="3" id="KW-1185">Reference proteome</keyword>
<organism evidence="2 3">
    <name type="scientific">Solirubrobacter deserti</name>
    <dbReference type="NCBI Taxonomy" id="2282478"/>
    <lineage>
        <taxon>Bacteria</taxon>
        <taxon>Bacillati</taxon>
        <taxon>Actinomycetota</taxon>
        <taxon>Thermoleophilia</taxon>
        <taxon>Solirubrobacterales</taxon>
        <taxon>Solirubrobacteraceae</taxon>
        <taxon>Solirubrobacter</taxon>
    </lineage>
</organism>
<dbReference type="InterPro" id="IPR008514">
    <property type="entry name" value="T6SS_Hcp"/>
</dbReference>
<dbReference type="InterPro" id="IPR053165">
    <property type="entry name" value="HSI-I_assembly_Hcp1"/>
</dbReference>
<dbReference type="Gene3D" id="2.30.110.20">
    <property type="entry name" value="Hcp1-like"/>
    <property type="match status" value="1"/>
</dbReference>
<comment type="caution">
    <text evidence="2">The sequence shown here is derived from an EMBL/GenBank/DDBJ whole genome shotgun (WGS) entry which is preliminary data.</text>
</comment>
<dbReference type="SUPFAM" id="SSF141452">
    <property type="entry name" value="Hcp1-like"/>
    <property type="match status" value="1"/>
</dbReference>
<reference evidence="2" key="1">
    <citation type="submission" date="2022-10" db="EMBL/GenBank/DDBJ databases">
        <title>The WGS of Solirubrobacter sp. CPCC 204708.</title>
        <authorList>
            <person name="Jiang Z."/>
        </authorList>
    </citation>
    <scope>NUCLEOTIDE SEQUENCE</scope>
    <source>
        <strain evidence="2">CPCC 204708</strain>
    </source>
</reference>
<sequence length="201" mass="20952">MLKTKLLTAALATVVAGLAAASSAQAATDYFMKVESTTPADAIKGESVDREFPQLIELESVSFGAQNELSIGSATGGAGAGRARFNALTVEKAVDSTTPRFFRMLGMGGHFASVEIIARESSPTGTTVVPIRTLFTMVAVTGQEQSGARGEDMREKLTFAYGGLAQAAVSPSSPLKPNVFSSWSVVTNSGIREALPAPYRA</sequence>
<keyword evidence="1" id="KW-0732">Signal</keyword>
<protein>
    <submittedName>
        <fullName evidence="2">Type VI secretion system tube protein Hcp</fullName>
    </submittedName>
</protein>
<accession>A0ABT4RDW0</accession>
<dbReference type="Proteomes" id="UP001147700">
    <property type="component" value="Unassembled WGS sequence"/>
</dbReference>
<gene>
    <name evidence="2" type="ORF">OJ962_04325</name>
</gene>
<dbReference type="PANTHER" id="PTHR36152">
    <property type="entry name" value="CYTOPLASMIC PROTEIN-RELATED"/>
    <property type="match status" value="1"/>
</dbReference>
<evidence type="ECO:0000313" key="2">
    <source>
        <dbReference type="EMBL" id="MDA0136712.1"/>
    </source>
</evidence>
<dbReference type="EMBL" id="JAPCID010000006">
    <property type="protein sequence ID" value="MDA0136712.1"/>
    <property type="molecule type" value="Genomic_DNA"/>
</dbReference>
<evidence type="ECO:0000256" key="1">
    <source>
        <dbReference type="SAM" id="SignalP"/>
    </source>
</evidence>
<evidence type="ECO:0000313" key="3">
    <source>
        <dbReference type="Proteomes" id="UP001147700"/>
    </source>
</evidence>
<dbReference type="Pfam" id="PF05638">
    <property type="entry name" value="T6SS_HCP"/>
    <property type="match status" value="1"/>
</dbReference>
<dbReference type="PANTHER" id="PTHR36152:SF1">
    <property type="entry name" value="UBIQUITIN-LIKE DOMAIN-CONTAINING PROTEIN"/>
    <property type="match status" value="1"/>
</dbReference>
<proteinExistence type="predicted"/>